<evidence type="ECO:0000256" key="2">
    <source>
        <dbReference type="ARBA" id="ARBA00022801"/>
    </source>
</evidence>
<dbReference type="InterPro" id="IPR050738">
    <property type="entry name" value="Sulfatase"/>
</dbReference>
<evidence type="ECO:0000256" key="1">
    <source>
        <dbReference type="ARBA" id="ARBA00008779"/>
    </source>
</evidence>
<evidence type="ECO:0000259" key="3">
    <source>
        <dbReference type="Pfam" id="PF00884"/>
    </source>
</evidence>
<comment type="similarity">
    <text evidence="1">Belongs to the sulfatase family.</text>
</comment>
<evidence type="ECO:0000313" key="4">
    <source>
        <dbReference type="EMBL" id="SVE07490.1"/>
    </source>
</evidence>
<dbReference type="Gene3D" id="3.40.720.10">
    <property type="entry name" value="Alkaline Phosphatase, subunit A"/>
    <property type="match status" value="1"/>
</dbReference>
<reference evidence="4" key="1">
    <citation type="submission" date="2018-05" db="EMBL/GenBank/DDBJ databases">
        <authorList>
            <person name="Lanie J.A."/>
            <person name="Ng W.-L."/>
            <person name="Kazmierczak K.M."/>
            <person name="Andrzejewski T.M."/>
            <person name="Davidsen T.M."/>
            <person name="Wayne K.J."/>
            <person name="Tettelin H."/>
            <person name="Glass J.I."/>
            <person name="Rusch D."/>
            <person name="Podicherti R."/>
            <person name="Tsui H.-C.T."/>
            <person name="Winkler M.E."/>
        </authorList>
    </citation>
    <scope>NUCLEOTIDE SEQUENCE</scope>
</reference>
<dbReference type="AlphaFoldDB" id="A0A383AIW3"/>
<sequence>MKTFTSLIFLLCLSLGIAQAAKRNVVLFVTDDQSPDFGAYGNPALKTPNLDALATDGTLFKNAFCTTASCSASRSVILSGLHNHANGHYGHQHSYHKFNSYGNLISLP</sequence>
<accession>A0A383AIW3</accession>
<dbReference type="PANTHER" id="PTHR42693:SF53">
    <property type="entry name" value="ENDO-4-O-SULFATASE"/>
    <property type="match status" value="1"/>
</dbReference>
<dbReference type="EMBL" id="UINC01192373">
    <property type="protein sequence ID" value="SVE07490.1"/>
    <property type="molecule type" value="Genomic_DNA"/>
</dbReference>
<dbReference type="InterPro" id="IPR000917">
    <property type="entry name" value="Sulfatase_N"/>
</dbReference>
<dbReference type="GO" id="GO:0004065">
    <property type="term" value="F:arylsulfatase activity"/>
    <property type="evidence" value="ECO:0007669"/>
    <property type="project" value="TreeGrafter"/>
</dbReference>
<dbReference type="InterPro" id="IPR017850">
    <property type="entry name" value="Alkaline_phosphatase_core_sf"/>
</dbReference>
<organism evidence="4">
    <name type="scientific">marine metagenome</name>
    <dbReference type="NCBI Taxonomy" id="408172"/>
    <lineage>
        <taxon>unclassified sequences</taxon>
        <taxon>metagenomes</taxon>
        <taxon>ecological metagenomes</taxon>
    </lineage>
</organism>
<dbReference type="PANTHER" id="PTHR42693">
    <property type="entry name" value="ARYLSULFATASE FAMILY MEMBER"/>
    <property type="match status" value="1"/>
</dbReference>
<feature type="domain" description="Sulfatase N-terminal" evidence="3">
    <location>
        <begin position="23"/>
        <end position="92"/>
    </location>
</feature>
<dbReference type="Pfam" id="PF00884">
    <property type="entry name" value="Sulfatase"/>
    <property type="match status" value="1"/>
</dbReference>
<protein>
    <recommendedName>
        <fullName evidence="3">Sulfatase N-terminal domain-containing protein</fullName>
    </recommendedName>
</protein>
<dbReference type="SUPFAM" id="SSF53649">
    <property type="entry name" value="Alkaline phosphatase-like"/>
    <property type="match status" value="1"/>
</dbReference>
<name>A0A383AIW3_9ZZZZ</name>
<gene>
    <name evidence="4" type="ORF">METZ01_LOCUS460344</name>
</gene>
<keyword evidence="2" id="KW-0378">Hydrolase</keyword>
<feature type="non-terminal residue" evidence="4">
    <location>
        <position position="108"/>
    </location>
</feature>
<proteinExistence type="inferred from homology"/>